<reference evidence="2 3" key="1">
    <citation type="submission" date="2009-06" db="EMBL/GenBank/DDBJ databases">
        <title>Complete sequence of Dickeya zeae Ech1591.</title>
        <authorList>
            <consortium name="US DOE Joint Genome Institute"/>
            <person name="Lucas S."/>
            <person name="Copeland A."/>
            <person name="Lapidus A."/>
            <person name="Glavina del Rio T."/>
            <person name="Tice H."/>
            <person name="Bruce D."/>
            <person name="Goodwin L."/>
            <person name="Pitluck S."/>
            <person name="Chertkov O."/>
            <person name="Brettin T."/>
            <person name="Detter J.C."/>
            <person name="Han C."/>
            <person name="Larimer F."/>
            <person name="Land M."/>
            <person name="Hauser L."/>
            <person name="Kyrpides N."/>
            <person name="Ovchinnikova G."/>
            <person name="Balakrishnan V."/>
            <person name="Glasner J."/>
            <person name="Perna N.T."/>
        </authorList>
    </citation>
    <scope>NUCLEOTIDE SEQUENCE [LARGE SCALE GENOMIC DNA]</scope>
    <source>
        <strain evidence="2 3">Ech1591</strain>
    </source>
</reference>
<dbReference type="AlphaFoldDB" id="C6CI67"/>
<feature type="transmembrane region" description="Helical" evidence="1">
    <location>
        <begin position="174"/>
        <end position="198"/>
    </location>
</feature>
<accession>C6CI67</accession>
<dbReference type="eggNOG" id="ENOG502ZAY7">
    <property type="taxonomic scope" value="Bacteria"/>
</dbReference>
<protein>
    <submittedName>
        <fullName evidence="2">Uncharacterized protein</fullName>
    </submittedName>
</protein>
<feature type="transmembrane region" description="Helical" evidence="1">
    <location>
        <begin position="92"/>
        <end position="110"/>
    </location>
</feature>
<evidence type="ECO:0000313" key="3">
    <source>
        <dbReference type="Proteomes" id="UP000002735"/>
    </source>
</evidence>
<keyword evidence="1" id="KW-0472">Membrane</keyword>
<evidence type="ECO:0000313" key="2">
    <source>
        <dbReference type="EMBL" id="ACT05313.1"/>
    </source>
</evidence>
<dbReference type="HOGENOM" id="CLU_939641_0_0_6"/>
<name>C6CI67_DICC1</name>
<evidence type="ECO:0000256" key="1">
    <source>
        <dbReference type="SAM" id="Phobius"/>
    </source>
</evidence>
<dbReference type="Proteomes" id="UP000002735">
    <property type="component" value="Chromosome"/>
</dbReference>
<feature type="transmembrane region" description="Helical" evidence="1">
    <location>
        <begin position="117"/>
        <end position="140"/>
    </location>
</feature>
<dbReference type="RefSeq" id="WP_012768196.1">
    <property type="nucleotide sequence ID" value="NC_012912.1"/>
</dbReference>
<feature type="transmembrane region" description="Helical" evidence="1">
    <location>
        <begin position="59"/>
        <end position="80"/>
    </location>
</feature>
<dbReference type="KEGG" id="dze:Dd1591_0426"/>
<feature type="transmembrane region" description="Helical" evidence="1">
    <location>
        <begin position="210"/>
        <end position="227"/>
    </location>
</feature>
<proteinExistence type="predicted"/>
<organism evidence="2 3">
    <name type="scientific">Dickeya chrysanthemi (strain Ech1591)</name>
    <name type="common">Dickeya zeae (strain Ech1591)</name>
    <dbReference type="NCBI Taxonomy" id="561229"/>
    <lineage>
        <taxon>Bacteria</taxon>
        <taxon>Pseudomonadati</taxon>
        <taxon>Pseudomonadota</taxon>
        <taxon>Gammaproteobacteria</taxon>
        <taxon>Enterobacterales</taxon>
        <taxon>Pectobacteriaceae</taxon>
        <taxon>Dickeya</taxon>
    </lineage>
</organism>
<dbReference type="OrthoDB" id="6433686at2"/>
<sequence>MTKEFERDINVIRQELTGSELDQSRQETRSLKYYVRDIHNDLVTLMYTRKDEREESHRNLEVALCVIGFIGVLLAITRSAENDFDWIREHTLSFRLWGVALCAIFVGVSLERLSLVISLWSFTVTKVLLSIVLSGLVIYARGQAGIYVNHVFHVDASALPITLLFTTGLMVFKLILPFIIVVAAAMFIINILFLLAWLKNKFDGGDSELPLLYPVLCVLVSSVLLYHGRLWSNEQLSDARVPEKIYLLAHALDFNNSHQCANVPAGRPVVFLGNAQDVVLVAPYQSEGFDFTTFFEASVNVPQQFMRMRCEYKMAQALPEGE</sequence>
<keyword evidence="1" id="KW-1133">Transmembrane helix</keyword>
<gene>
    <name evidence="2" type="ordered locus">Dd1591_0426</name>
</gene>
<keyword evidence="1" id="KW-0812">Transmembrane</keyword>
<dbReference type="EMBL" id="CP001655">
    <property type="protein sequence ID" value="ACT05313.1"/>
    <property type="molecule type" value="Genomic_DNA"/>
</dbReference>
<dbReference type="GeneID" id="45078558"/>